<keyword evidence="5 8" id="KW-1133">Transmembrane helix</keyword>
<organism evidence="10 12">
    <name type="scientific">Exiguobacterium indicum</name>
    <dbReference type="NCBI Taxonomy" id="296995"/>
    <lineage>
        <taxon>Bacteria</taxon>
        <taxon>Bacillati</taxon>
        <taxon>Bacillota</taxon>
        <taxon>Bacilli</taxon>
        <taxon>Bacillales</taxon>
        <taxon>Bacillales Family XII. Incertae Sedis</taxon>
        <taxon>Exiguobacterium</taxon>
    </lineage>
</organism>
<evidence type="ECO:0000313" key="12">
    <source>
        <dbReference type="Proteomes" id="UP000053797"/>
    </source>
</evidence>
<dbReference type="GO" id="GO:0020037">
    <property type="term" value="F:heme binding"/>
    <property type="evidence" value="ECO:0007669"/>
    <property type="project" value="InterPro"/>
</dbReference>
<keyword evidence="7" id="KW-0408">Iron</keyword>
<feature type="transmembrane region" description="Helical" evidence="8">
    <location>
        <begin position="188"/>
        <end position="212"/>
    </location>
</feature>
<evidence type="ECO:0000256" key="8">
    <source>
        <dbReference type="SAM" id="Phobius"/>
    </source>
</evidence>
<dbReference type="InterPro" id="IPR036927">
    <property type="entry name" value="Cyt_c_oxase-like_su1_sf"/>
</dbReference>
<feature type="transmembrane region" description="Helical" evidence="8">
    <location>
        <begin position="71"/>
        <end position="96"/>
    </location>
</feature>
<evidence type="ECO:0000259" key="9">
    <source>
        <dbReference type="PROSITE" id="PS50855"/>
    </source>
</evidence>
<comment type="subcellular location">
    <subcellularLocation>
        <location evidence="1">Membrane</location>
        <topology evidence="1">Multi-pass membrane protein</topology>
    </subcellularLocation>
</comment>
<name>A0A0V8GD27_9BACL</name>
<feature type="transmembrane region" description="Helical" evidence="8">
    <location>
        <begin position="149"/>
        <end position="168"/>
    </location>
</feature>
<feature type="domain" description="Cytochrome oxidase subunit I profile" evidence="9">
    <location>
        <begin position="12"/>
        <end position="495"/>
    </location>
</feature>
<feature type="transmembrane region" description="Helical" evidence="8">
    <location>
        <begin position="29"/>
        <end position="51"/>
    </location>
</feature>
<sequence length="563" mass="62995">MNAISNKLRQFEMERGLPATVIGVKEAKLAFAHVSFSLVALLIGGLCGLLQTMVRTGAIPEIAGIGYYELLTAHGLMLAIVFTTLFIFGLLFSFLGQSFGRFEEFPRRLGWVGFWFMILGVVLVTWMVLAGEASVLYTFYAPLKAHPVFYIGLVIFVVGTWIASGAMFRMYADYKREHPGVHPPLQAYMSIMTALLWVVATLGVAATILFQLLPLSLGWTDKVGIELSRTLFWYFGHPLVYFWLLPAYIVWYTVIPKIVGGKIFSDALARMSFLLFLLFSFPVGFHHQLLEPGISAFWKYVQVVLTFLVIIPSLMTAFSMFATFELAGRRKGATGIFGWVKKMPYRDVRFLAPFIGMLFFIPAGAGGVINASHQLNIIVHNTLWVTGHFHITVGAAVALTFFGTAYWLVPLLRGRTLTAAMNRLGLIQTAAWTIGMLFMSTAMHISGLLGNPRRTGPATYFKDSIVADWIPYHVAMAIGGTILFISILLFLYAMFQLAFRAPKGTEEFPIAETEEEAMATPLFFENWKLWIFVTFALIAFAYTVPIWHMIENAPPGAPGWRLW</sequence>
<keyword evidence="2 7" id="KW-0679">Respiratory chain</keyword>
<keyword evidence="7" id="KW-0813">Transport</keyword>
<dbReference type="SMR" id="A0A0V8GD27"/>
<evidence type="ECO:0000313" key="11">
    <source>
        <dbReference type="EMBL" id="KTR25698.1"/>
    </source>
</evidence>
<accession>A0A0V8GD27</accession>
<dbReference type="GO" id="GO:0004129">
    <property type="term" value="F:cytochrome-c oxidase activity"/>
    <property type="evidence" value="ECO:0007669"/>
    <property type="project" value="InterPro"/>
</dbReference>
<reference evidence="11 13" key="2">
    <citation type="journal article" date="2016" name="Front. Microbiol.">
        <title>Genomic Resource of Rice Seed Associated Bacteria.</title>
        <authorList>
            <person name="Midha S."/>
            <person name="Bansal K."/>
            <person name="Sharma S."/>
            <person name="Kumar N."/>
            <person name="Patil P.P."/>
            <person name="Chaudhry V."/>
            <person name="Patil P.B."/>
        </authorList>
    </citation>
    <scope>NUCLEOTIDE SEQUENCE [LARGE SCALE GENOMIC DNA]</scope>
    <source>
        <strain evidence="11 13">RSA11</strain>
    </source>
</reference>
<dbReference type="PANTHER" id="PTHR10422">
    <property type="entry name" value="CYTOCHROME C OXIDASE SUBUNIT 1"/>
    <property type="match status" value="1"/>
</dbReference>
<feature type="transmembrane region" description="Helical" evidence="8">
    <location>
        <begin position="529"/>
        <end position="550"/>
    </location>
</feature>
<dbReference type="PROSITE" id="PS50855">
    <property type="entry name" value="COX1"/>
    <property type="match status" value="1"/>
</dbReference>
<feature type="transmembrane region" description="Helical" evidence="8">
    <location>
        <begin position="305"/>
        <end position="327"/>
    </location>
</feature>
<feature type="transmembrane region" description="Helical" evidence="8">
    <location>
        <begin position="348"/>
        <end position="369"/>
    </location>
</feature>
<dbReference type="Proteomes" id="UP000053797">
    <property type="component" value="Unassembled WGS sequence"/>
</dbReference>
<dbReference type="InterPro" id="IPR023615">
    <property type="entry name" value="Cyt_c_Oxase_su1_BS"/>
</dbReference>
<comment type="caution">
    <text evidence="10">The sequence shown here is derived from an EMBL/GenBank/DDBJ whole genome shotgun (WGS) entry which is preliminary data.</text>
</comment>
<gene>
    <name evidence="10" type="ORF">AS033_13640</name>
    <name evidence="11" type="ORF">RSA11_14125</name>
</gene>
<dbReference type="InterPro" id="IPR033943">
    <property type="entry name" value="Ba3-like_Oxidase_I"/>
</dbReference>
<comment type="similarity">
    <text evidence="7">Belongs to the heme-copper respiratory oxidase family.</text>
</comment>
<evidence type="ECO:0000256" key="1">
    <source>
        <dbReference type="ARBA" id="ARBA00004141"/>
    </source>
</evidence>
<keyword evidence="3 7" id="KW-0812">Transmembrane</keyword>
<feature type="transmembrane region" description="Helical" evidence="8">
    <location>
        <begin position="389"/>
        <end position="409"/>
    </location>
</feature>
<evidence type="ECO:0000256" key="4">
    <source>
        <dbReference type="ARBA" id="ARBA00022982"/>
    </source>
</evidence>
<evidence type="ECO:0000256" key="3">
    <source>
        <dbReference type="ARBA" id="ARBA00022692"/>
    </source>
</evidence>
<proteinExistence type="inferred from homology"/>
<keyword evidence="6 8" id="KW-0472">Membrane</keyword>
<feature type="transmembrane region" description="Helical" evidence="8">
    <location>
        <begin position="267"/>
        <end position="285"/>
    </location>
</feature>
<feature type="transmembrane region" description="Helical" evidence="8">
    <location>
        <begin position="232"/>
        <end position="255"/>
    </location>
</feature>
<dbReference type="PROSITE" id="PS00077">
    <property type="entry name" value="COX1_CUB"/>
    <property type="match status" value="1"/>
</dbReference>
<dbReference type="InterPro" id="IPR000883">
    <property type="entry name" value="Cyt_C_Oxase_1"/>
</dbReference>
<reference evidence="10 12" key="1">
    <citation type="journal article" date="2015" name="Int. J. Syst. Evol. Microbiol.">
        <title>Exiguobacterium enclense sp. nov., isolated from sediment.</title>
        <authorList>
            <person name="Dastager S.G."/>
            <person name="Mawlankar R."/>
            <person name="Sonalkar V.V."/>
            <person name="Thorat M.N."/>
            <person name="Mual P."/>
            <person name="Verma A."/>
            <person name="Krishnamurthi S."/>
            <person name="Tang S.K."/>
            <person name="Li W.J."/>
        </authorList>
    </citation>
    <scope>NUCLEOTIDE SEQUENCE [LARGE SCALE GENOMIC DNA]</scope>
    <source>
        <strain evidence="10 12">NIO-1109</strain>
    </source>
</reference>
<dbReference type="RefSeq" id="WP_023467255.1">
    <property type="nucleotide sequence ID" value="NZ_FMYN01000005.1"/>
</dbReference>
<dbReference type="PANTHER" id="PTHR10422:SF40">
    <property type="entry name" value="CYTOCHROME C OXIDASE SUBUNIT I"/>
    <property type="match status" value="1"/>
</dbReference>
<dbReference type="GO" id="GO:0016020">
    <property type="term" value="C:membrane"/>
    <property type="evidence" value="ECO:0007669"/>
    <property type="project" value="UniProtKB-SubCell"/>
</dbReference>
<dbReference type="GO" id="GO:0009060">
    <property type="term" value="P:aerobic respiration"/>
    <property type="evidence" value="ECO:0007669"/>
    <property type="project" value="InterPro"/>
</dbReference>
<keyword evidence="7" id="KW-0479">Metal-binding</keyword>
<dbReference type="Pfam" id="PF00115">
    <property type="entry name" value="COX1"/>
    <property type="match status" value="1"/>
</dbReference>
<dbReference type="AlphaFoldDB" id="A0A0V8GD27"/>
<feature type="transmembrane region" description="Helical" evidence="8">
    <location>
        <begin position="108"/>
        <end position="129"/>
    </location>
</feature>
<evidence type="ECO:0000313" key="10">
    <source>
        <dbReference type="EMBL" id="KSU48172.1"/>
    </source>
</evidence>
<keyword evidence="7" id="KW-0349">Heme</keyword>
<dbReference type="Gene3D" id="1.20.210.10">
    <property type="entry name" value="Cytochrome c oxidase-like, subunit I domain"/>
    <property type="match status" value="1"/>
</dbReference>
<dbReference type="EMBL" id="LDQV01000033">
    <property type="protein sequence ID" value="KTR25698.1"/>
    <property type="molecule type" value="Genomic_DNA"/>
</dbReference>
<evidence type="ECO:0000313" key="13">
    <source>
        <dbReference type="Proteomes" id="UP000072605"/>
    </source>
</evidence>
<dbReference type="PRINTS" id="PR01165">
    <property type="entry name" value="CYCOXIDASEI"/>
</dbReference>
<dbReference type="SUPFAM" id="SSF81442">
    <property type="entry name" value="Cytochrome c oxidase subunit I-like"/>
    <property type="match status" value="1"/>
</dbReference>
<dbReference type="EMBL" id="LNQL01000005">
    <property type="protein sequence ID" value="KSU48172.1"/>
    <property type="molecule type" value="Genomic_DNA"/>
</dbReference>
<dbReference type="CDD" id="cd01660">
    <property type="entry name" value="ba3-like_Oxidase_I"/>
    <property type="match status" value="1"/>
</dbReference>
<evidence type="ECO:0000256" key="7">
    <source>
        <dbReference type="RuleBase" id="RU000370"/>
    </source>
</evidence>
<dbReference type="OrthoDB" id="9764568at2"/>
<keyword evidence="4 7" id="KW-0249">Electron transport</keyword>
<dbReference type="InterPro" id="IPR023616">
    <property type="entry name" value="Cyt_c_oxase-like_su1_dom"/>
</dbReference>
<evidence type="ECO:0000256" key="2">
    <source>
        <dbReference type="ARBA" id="ARBA00022660"/>
    </source>
</evidence>
<feature type="transmembrane region" description="Helical" evidence="8">
    <location>
        <begin position="430"/>
        <end position="449"/>
    </location>
</feature>
<feature type="transmembrane region" description="Helical" evidence="8">
    <location>
        <begin position="469"/>
        <end position="493"/>
    </location>
</feature>
<evidence type="ECO:0000256" key="6">
    <source>
        <dbReference type="ARBA" id="ARBA00023136"/>
    </source>
</evidence>
<dbReference type="Proteomes" id="UP000072605">
    <property type="component" value="Unassembled WGS sequence"/>
</dbReference>
<protein>
    <submittedName>
        <fullName evidence="10">Cytochrome C</fullName>
    </submittedName>
</protein>
<evidence type="ECO:0000256" key="5">
    <source>
        <dbReference type="ARBA" id="ARBA00022989"/>
    </source>
</evidence>